<dbReference type="Pfam" id="PF00501">
    <property type="entry name" value="AMP-binding"/>
    <property type="match status" value="1"/>
</dbReference>
<dbReference type="Proteomes" id="UP001190466">
    <property type="component" value="Chromosome"/>
</dbReference>
<keyword evidence="6" id="KW-1185">Reference proteome</keyword>
<evidence type="ECO:0000256" key="1">
    <source>
        <dbReference type="ARBA" id="ARBA00006432"/>
    </source>
</evidence>
<dbReference type="InterPro" id="IPR000873">
    <property type="entry name" value="AMP-dep_synth/lig_dom"/>
</dbReference>
<evidence type="ECO:0000313" key="6">
    <source>
        <dbReference type="Proteomes" id="UP001190466"/>
    </source>
</evidence>
<dbReference type="Pfam" id="PF13193">
    <property type="entry name" value="AMP-binding_C"/>
    <property type="match status" value="1"/>
</dbReference>
<dbReference type="PANTHER" id="PTHR43201">
    <property type="entry name" value="ACYL-COA SYNTHETASE"/>
    <property type="match status" value="1"/>
</dbReference>
<dbReference type="EMBL" id="OY726395">
    <property type="protein sequence ID" value="CAJ1580014.1"/>
    <property type="molecule type" value="Genomic_DNA"/>
</dbReference>
<accession>A0ABN9NUP9</accession>
<proteinExistence type="inferred from homology"/>
<feature type="domain" description="AMP-binding enzyme C-terminal" evidence="4">
    <location>
        <begin position="420"/>
        <end position="496"/>
    </location>
</feature>
<dbReference type="Gene3D" id="3.40.50.12780">
    <property type="entry name" value="N-terminal domain of ligase-like"/>
    <property type="match status" value="1"/>
</dbReference>
<reference evidence="5 6" key="1">
    <citation type="submission" date="2023-08" db="EMBL/GenBank/DDBJ databases">
        <authorList>
            <person name="Folkvardsen B D."/>
            <person name="Norman A."/>
        </authorList>
    </citation>
    <scope>NUCLEOTIDE SEQUENCE [LARGE SCALE GENOMIC DNA]</scope>
    <source>
        <strain evidence="5 6">Mu0050</strain>
    </source>
</reference>
<evidence type="ECO:0000313" key="5">
    <source>
        <dbReference type="EMBL" id="CAJ1580014.1"/>
    </source>
</evidence>
<evidence type="ECO:0000256" key="2">
    <source>
        <dbReference type="ARBA" id="ARBA00022598"/>
    </source>
</evidence>
<dbReference type="InterPro" id="IPR045851">
    <property type="entry name" value="AMP-bd_C_sf"/>
</dbReference>
<dbReference type="RefSeq" id="WP_316514467.1">
    <property type="nucleotide sequence ID" value="NZ_OY726395.1"/>
</dbReference>
<dbReference type="NCBIfam" id="NF009071">
    <property type="entry name" value="PRK12406.1"/>
    <property type="match status" value="1"/>
</dbReference>
<keyword evidence="2" id="KW-0436">Ligase</keyword>
<dbReference type="InterPro" id="IPR025110">
    <property type="entry name" value="AMP-bd_C"/>
</dbReference>
<gene>
    <name evidence="5" type="ORF">MU0050_000801</name>
</gene>
<dbReference type="PROSITE" id="PS00455">
    <property type="entry name" value="AMP_BINDING"/>
    <property type="match status" value="1"/>
</dbReference>
<dbReference type="Gene3D" id="3.30.300.30">
    <property type="match status" value="1"/>
</dbReference>
<dbReference type="SUPFAM" id="SSF56801">
    <property type="entry name" value="Acetyl-CoA synthetase-like"/>
    <property type="match status" value="1"/>
</dbReference>
<evidence type="ECO:0000259" key="3">
    <source>
        <dbReference type="Pfam" id="PF00501"/>
    </source>
</evidence>
<feature type="domain" description="AMP-dependent synthetase/ligase" evidence="3">
    <location>
        <begin position="4"/>
        <end position="358"/>
    </location>
</feature>
<name>A0ABN9NUP9_9MYCO</name>
<comment type="similarity">
    <text evidence="1">Belongs to the ATP-dependent AMP-binding enzyme family.</text>
</comment>
<dbReference type="InterPro" id="IPR042099">
    <property type="entry name" value="ANL_N_sf"/>
</dbReference>
<organism evidence="5 6">
    <name type="scientific">[Mycobacterium] wendilense</name>
    <dbReference type="NCBI Taxonomy" id="3064284"/>
    <lineage>
        <taxon>Bacteria</taxon>
        <taxon>Bacillati</taxon>
        <taxon>Actinomycetota</taxon>
        <taxon>Actinomycetes</taxon>
        <taxon>Mycobacteriales</taxon>
        <taxon>Mycobacteriaceae</taxon>
        <taxon>Mycolicibacter</taxon>
    </lineage>
</organism>
<evidence type="ECO:0000259" key="4">
    <source>
        <dbReference type="Pfam" id="PF13193"/>
    </source>
</evidence>
<protein>
    <submittedName>
        <fullName evidence="5">Acyl-CoA synthetase</fullName>
    </submittedName>
</protein>
<dbReference type="InterPro" id="IPR020845">
    <property type="entry name" value="AMP-binding_CS"/>
</dbReference>
<sequence>MSYLISGDRWFTTGEIQTRSAQVAAGLQDMGLQPGDAVAICLRNDIAFFEASMATAILGCFPVQINWHSTAAEVRYILDDCGAKALVIHADLLIERRTAIPEGVAVLVVETPPEIRDAYGISEQNGKAAPGDLEWESWRDQFTPREFDPASYPATIIYTSGTTGTPKGVRRPPFSPEAMQRIAEMFTQSYGFHLVDDPTTVVTAVVGPAYHAAPNNHALFSLRMGAGIVVMPRFNPEELLRLIEAERITHLNMVPIMFSRLLKLPPEVRARYDLSSLKYVAHAAAPCPPDVKRAMIDWWGPVIYEYYGATEIGNVTFCSSQEWLDHPGTVGKAMVGAVIRILDDNGNELPANSVGEIAAVIPGSGDFVYHNDENKRAGVDRDGLVAPGDIGYLDDDGHLFICDRKVDMIISGGVNIYPAEIEAALHLMPGIADCAVFGIPDDEYGESVCAVVQRRRGHEDLSASDIQDFLRERIAGFKIPRRIDFAEDLPREDSGKIFKRKLRESYWQAAGRAL</sequence>
<dbReference type="PANTHER" id="PTHR43201:SF5">
    <property type="entry name" value="MEDIUM-CHAIN ACYL-COA LIGASE ACSF2, MITOCHONDRIAL"/>
    <property type="match status" value="1"/>
</dbReference>